<dbReference type="EC" id="3.6.4.12" evidence="4 19"/>
<evidence type="ECO:0000256" key="11">
    <source>
        <dbReference type="ARBA" id="ARBA00022840"/>
    </source>
</evidence>
<sequence length="714" mass="79574">MAEKEAIIFIIDVGSTMAECNSGRTESDLNWSMRFVWDKISHIVSLNLKGLCVGVVGLRTEETNNSMKDDEGYEHISVLQNLGPMDMASLRELQKKIKTSNESMGDALSAVAIATFMITEFTKKLKYNRQIYLITDGLGPIDMDDNDLRDISAELNDNGISLTVLGVDFDDADYGVKEEDKPKTKARNEKLLRRFAEMCNKGTFGTMAEAIDELDIPVIKATRPYKSFEGTLSLGNPENGSAAVVISVERYFKTHTAMPTPASTVVVKSEAAEPESMEGLEFGAVKQARTYKVNDPNAPGGKKDVEFESLAKGYGYGRTAVHISESEHNITKLETEKDFSILGFLEQDNYDPMINMGGCNVTYPRKFDTEAQVAFSSLIQAMHKAKAYAVARLVSKDGKEPLLVLLAPDIENNCLYDVPLPFAEDVRGYQFPPLDRVVTVSGATLKEHRFLPGKELEQAMSDYVDAMDLSAYAEDEDQNPIEYMTIDEPFNPIIHRIKQVVKERAVHPDAPIPPVPKILTKFSAPPEDVVENARQQIDTLIEAAEVKKVPPKAKGRRQKEAVKPLSGLDIDALLGPDEATESSERKPISASNAIPEFRRVLDSADQMRQIEDATKQMGQIIRDLISSDFGGSKDDRVLEHLGAMRDGLVNLEEPDLYNSFVKDLKKQMLSGALEGDRREMWWKIRKARLGLIDNKMSEVSEVTEEEAKEFYTSR</sequence>
<keyword evidence="22" id="KW-1185">Reference proteome</keyword>
<dbReference type="InterPro" id="IPR016194">
    <property type="entry name" value="SPOC-like_C_dom_sf"/>
</dbReference>
<dbReference type="Pfam" id="PF03731">
    <property type="entry name" value="Ku_N"/>
    <property type="match status" value="1"/>
</dbReference>
<evidence type="ECO:0000256" key="17">
    <source>
        <dbReference type="ARBA" id="ARBA00024890"/>
    </source>
</evidence>
<evidence type="ECO:0000313" key="22">
    <source>
        <dbReference type="Proteomes" id="UP000233524"/>
    </source>
</evidence>
<keyword evidence="11 19" id="KW-0067">ATP-binding</keyword>
<dbReference type="GO" id="GO:0042162">
    <property type="term" value="F:telomeric DNA binding"/>
    <property type="evidence" value="ECO:0007669"/>
    <property type="project" value="InterPro"/>
</dbReference>
<keyword evidence="15 19" id="KW-0234">DNA repair</keyword>
<dbReference type="CDD" id="cd00873">
    <property type="entry name" value="KU80"/>
    <property type="match status" value="1"/>
</dbReference>
<evidence type="ECO:0000256" key="12">
    <source>
        <dbReference type="ARBA" id="ARBA00022895"/>
    </source>
</evidence>
<dbReference type="FunFam" id="1.10.1600.10:FF:000002">
    <property type="entry name" value="X-ray repair cross-complementing protein 5"/>
    <property type="match status" value="1"/>
</dbReference>
<dbReference type="PROSITE" id="PS50234">
    <property type="entry name" value="VWFA"/>
    <property type="match status" value="1"/>
</dbReference>
<dbReference type="Gene3D" id="2.40.290.10">
    <property type="match status" value="1"/>
</dbReference>
<gene>
    <name evidence="21" type="ORF">jhhlp_006912</name>
</gene>
<evidence type="ECO:0000256" key="13">
    <source>
        <dbReference type="ARBA" id="ARBA00023125"/>
    </source>
</evidence>
<keyword evidence="16 19" id="KW-0539">Nucleus</keyword>
<dbReference type="GO" id="GO:0003684">
    <property type="term" value="F:damaged DNA binding"/>
    <property type="evidence" value="ECO:0007669"/>
    <property type="project" value="InterPro"/>
</dbReference>
<evidence type="ECO:0000256" key="5">
    <source>
        <dbReference type="ARBA" id="ARBA00021792"/>
    </source>
</evidence>
<reference evidence="21 22" key="1">
    <citation type="journal article" date="2017" name="G3 (Bethesda)">
        <title>First Draft Genome Sequence of the Pathogenic Fungus Lomentospora prolificans (Formerly Scedosporium prolificans).</title>
        <authorList>
            <person name="Luo R."/>
            <person name="Zimin A."/>
            <person name="Workman R."/>
            <person name="Fan Y."/>
            <person name="Pertea G."/>
            <person name="Grossman N."/>
            <person name="Wear M.P."/>
            <person name="Jia B."/>
            <person name="Miller H."/>
            <person name="Casadevall A."/>
            <person name="Timp W."/>
            <person name="Zhang S.X."/>
            <person name="Salzberg S.L."/>
        </authorList>
    </citation>
    <scope>NUCLEOTIDE SEQUENCE [LARGE SCALE GENOMIC DNA]</scope>
    <source>
        <strain evidence="21 22">JHH-5317</strain>
    </source>
</reference>
<evidence type="ECO:0000256" key="14">
    <source>
        <dbReference type="ARBA" id="ARBA00023172"/>
    </source>
</evidence>
<dbReference type="InterPro" id="IPR036465">
    <property type="entry name" value="vWFA_dom_sf"/>
</dbReference>
<dbReference type="EMBL" id="NLAX01001033">
    <property type="protein sequence ID" value="PKS06836.1"/>
    <property type="molecule type" value="Genomic_DNA"/>
</dbReference>
<dbReference type="Pfam" id="PF02735">
    <property type="entry name" value="Ku"/>
    <property type="match status" value="1"/>
</dbReference>
<keyword evidence="7 19" id="KW-0547">Nucleotide-binding</keyword>
<dbReference type="InParanoid" id="A0A2N3N321"/>
<evidence type="ECO:0000259" key="20">
    <source>
        <dbReference type="PROSITE" id="PS50234"/>
    </source>
</evidence>
<evidence type="ECO:0000256" key="2">
    <source>
        <dbReference type="ARBA" id="ARBA00004574"/>
    </source>
</evidence>
<dbReference type="SUPFAM" id="SSF101420">
    <property type="entry name" value="C-terminal domain of Ku80"/>
    <property type="match status" value="1"/>
</dbReference>
<evidence type="ECO:0000256" key="4">
    <source>
        <dbReference type="ARBA" id="ARBA00012551"/>
    </source>
</evidence>
<keyword evidence="14 19" id="KW-0233">DNA recombination</keyword>
<keyword evidence="6" id="KW-0158">Chromosome</keyword>
<dbReference type="GO" id="GO:0000781">
    <property type="term" value="C:chromosome, telomeric region"/>
    <property type="evidence" value="ECO:0007669"/>
    <property type="project" value="UniProtKB-SubCell"/>
</dbReference>
<feature type="domain" description="VWFA" evidence="20">
    <location>
        <begin position="6"/>
        <end position="214"/>
    </location>
</feature>
<dbReference type="SUPFAM" id="SSF100939">
    <property type="entry name" value="SPOC domain-like"/>
    <property type="match status" value="1"/>
</dbReference>
<name>A0A2N3N321_9PEZI</name>
<dbReference type="Gene3D" id="3.40.50.410">
    <property type="entry name" value="von Willebrand factor, type A domain"/>
    <property type="match status" value="1"/>
</dbReference>
<dbReference type="STRING" id="41688.A0A2N3N321"/>
<dbReference type="PANTHER" id="PTHR12604:SF4">
    <property type="entry name" value="X-RAY REPAIR CROSS-COMPLEMENTING PROTEIN 5"/>
    <property type="match status" value="1"/>
</dbReference>
<organism evidence="21 22">
    <name type="scientific">Lomentospora prolificans</name>
    <dbReference type="NCBI Taxonomy" id="41688"/>
    <lineage>
        <taxon>Eukaryota</taxon>
        <taxon>Fungi</taxon>
        <taxon>Dikarya</taxon>
        <taxon>Ascomycota</taxon>
        <taxon>Pezizomycotina</taxon>
        <taxon>Sordariomycetes</taxon>
        <taxon>Hypocreomycetidae</taxon>
        <taxon>Microascales</taxon>
        <taxon>Microascaceae</taxon>
        <taxon>Lomentospora</taxon>
    </lineage>
</organism>
<comment type="similarity">
    <text evidence="3 19">Belongs to the ku80 family.</text>
</comment>
<keyword evidence="12" id="KW-0779">Telomere</keyword>
<dbReference type="InterPro" id="IPR002035">
    <property type="entry name" value="VWF_A"/>
</dbReference>
<comment type="function">
    <text evidence="17">Single-stranded DNA-dependent ATP-dependent helicase. Involved in non-homologous end joining (NHEJ) DNA double strand break repair. DNA-binding is sequence-independent but has a high affinity to nicks in double-stranded DNA and to the ends of duplex DNA. Binds to naturally occurring chromosomal ends, and therefore provides chromosomal end protection. Required also for telomere recombination to repair telomeric ends in the absence of telomerase. KU70, of the KU70/KU80 heterodimer, binds to the stem loop of TLC1, the RNA component of telomerase. Involved in telomere maintenance. Interacts with telomeric repeats and subtelomeric sequences thereby controlling telomere length and protecting against subtelomeric rearrangement. Maintains telomeric chromatin, which is involved in silencing the expression of genes located at the telomere. Required for mating-type switching.</text>
</comment>
<dbReference type="InterPro" id="IPR005161">
    <property type="entry name" value="Ku_N"/>
</dbReference>
<dbReference type="SMART" id="SM00559">
    <property type="entry name" value="Ku78"/>
    <property type="match status" value="1"/>
</dbReference>
<dbReference type="GO" id="GO:0005524">
    <property type="term" value="F:ATP binding"/>
    <property type="evidence" value="ECO:0007669"/>
    <property type="project" value="UniProtKB-UniRule"/>
</dbReference>
<keyword evidence="9 19" id="KW-0378">Hydrolase</keyword>
<comment type="caution">
    <text evidence="21">The sequence shown here is derived from an EMBL/GenBank/DDBJ whole genome shotgun (WGS) entry which is preliminary data.</text>
</comment>
<evidence type="ECO:0000256" key="1">
    <source>
        <dbReference type="ARBA" id="ARBA00004123"/>
    </source>
</evidence>
<dbReference type="Gene3D" id="1.25.40.240">
    <property type="entry name" value="Ku, C-terminal domain"/>
    <property type="match status" value="1"/>
</dbReference>
<keyword evidence="8 19" id="KW-0227">DNA damage</keyword>
<evidence type="ECO:0000256" key="9">
    <source>
        <dbReference type="ARBA" id="ARBA00022801"/>
    </source>
</evidence>
<dbReference type="Proteomes" id="UP000233524">
    <property type="component" value="Unassembled WGS sequence"/>
</dbReference>
<comment type="subcellular location">
    <subcellularLocation>
        <location evidence="2">Chromosome</location>
        <location evidence="2">Telomere</location>
    </subcellularLocation>
    <subcellularLocation>
        <location evidence="1 19">Nucleus</location>
    </subcellularLocation>
</comment>
<dbReference type="AlphaFoldDB" id="A0A2N3N321"/>
<dbReference type="Gene3D" id="1.10.1600.10">
    <property type="match status" value="1"/>
</dbReference>
<protein>
    <recommendedName>
        <fullName evidence="5 19">ATP-dependent DNA helicase II subunit 2</fullName>
        <ecNumber evidence="4 19">3.6.4.12</ecNumber>
    </recommendedName>
</protein>
<dbReference type="GO" id="GO:0003690">
    <property type="term" value="F:double-stranded DNA binding"/>
    <property type="evidence" value="ECO:0007669"/>
    <property type="project" value="TreeGrafter"/>
</dbReference>
<evidence type="ECO:0000256" key="3">
    <source>
        <dbReference type="ARBA" id="ARBA00007726"/>
    </source>
</evidence>
<evidence type="ECO:0000256" key="10">
    <source>
        <dbReference type="ARBA" id="ARBA00022806"/>
    </source>
</evidence>
<dbReference type="FunFam" id="3.40.50.410:FF:000073">
    <property type="entry name" value="ATP-dependent DNA helicase II subunit 2"/>
    <property type="match status" value="1"/>
</dbReference>
<dbReference type="GO" id="GO:0003678">
    <property type="term" value="F:DNA helicase activity"/>
    <property type="evidence" value="ECO:0007669"/>
    <property type="project" value="UniProtKB-EC"/>
</dbReference>
<evidence type="ECO:0000256" key="8">
    <source>
        <dbReference type="ARBA" id="ARBA00022763"/>
    </source>
</evidence>
<dbReference type="InterPro" id="IPR036494">
    <property type="entry name" value="Ku_C_sf"/>
</dbReference>
<dbReference type="GO" id="GO:0043564">
    <property type="term" value="C:Ku70:Ku80 complex"/>
    <property type="evidence" value="ECO:0007669"/>
    <property type="project" value="InterPro"/>
</dbReference>
<dbReference type="InterPro" id="IPR024193">
    <property type="entry name" value="Ku80"/>
</dbReference>
<evidence type="ECO:0000256" key="7">
    <source>
        <dbReference type="ARBA" id="ARBA00022741"/>
    </source>
</evidence>
<dbReference type="InterPro" id="IPR014893">
    <property type="entry name" value="Ku_PK_bind"/>
</dbReference>
<dbReference type="VEuPathDB" id="FungiDB:jhhlp_006912"/>
<keyword evidence="10 19" id="KW-0347">Helicase</keyword>
<dbReference type="GO" id="GO:0000723">
    <property type="term" value="P:telomere maintenance"/>
    <property type="evidence" value="ECO:0007669"/>
    <property type="project" value="InterPro"/>
</dbReference>
<dbReference type="PANTHER" id="PTHR12604">
    <property type="entry name" value="KU AUTOANTIGEN DNA HELICASE"/>
    <property type="match status" value="1"/>
</dbReference>
<dbReference type="OrthoDB" id="30826at2759"/>
<dbReference type="Pfam" id="PF08785">
    <property type="entry name" value="Ku_PK_bind"/>
    <property type="match status" value="1"/>
</dbReference>
<evidence type="ECO:0000256" key="15">
    <source>
        <dbReference type="ARBA" id="ARBA00023204"/>
    </source>
</evidence>
<evidence type="ECO:0000313" key="21">
    <source>
        <dbReference type="EMBL" id="PKS06836.1"/>
    </source>
</evidence>
<comment type="catalytic activity">
    <reaction evidence="18 19">
        <text>ATP + H2O = ADP + phosphate + H(+)</text>
        <dbReference type="Rhea" id="RHEA:13065"/>
        <dbReference type="ChEBI" id="CHEBI:15377"/>
        <dbReference type="ChEBI" id="CHEBI:15378"/>
        <dbReference type="ChEBI" id="CHEBI:30616"/>
        <dbReference type="ChEBI" id="CHEBI:43474"/>
        <dbReference type="ChEBI" id="CHEBI:456216"/>
        <dbReference type="EC" id="3.6.4.12"/>
    </reaction>
</comment>
<dbReference type="GO" id="GO:0006303">
    <property type="term" value="P:double-strand break repair via nonhomologous end joining"/>
    <property type="evidence" value="ECO:0007669"/>
    <property type="project" value="InterPro"/>
</dbReference>
<dbReference type="FunCoup" id="A0A2N3N321">
    <property type="interactions" value="118"/>
</dbReference>
<evidence type="ECO:0000256" key="18">
    <source>
        <dbReference type="ARBA" id="ARBA00047995"/>
    </source>
</evidence>
<proteinExistence type="inferred from homology"/>
<evidence type="ECO:0000256" key="6">
    <source>
        <dbReference type="ARBA" id="ARBA00022454"/>
    </source>
</evidence>
<dbReference type="GO" id="GO:0006310">
    <property type="term" value="P:DNA recombination"/>
    <property type="evidence" value="ECO:0007669"/>
    <property type="project" value="UniProtKB-KW"/>
</dbReference>
<dbReference type="SUPFAM" id="SSF53300">
    <property type="entry name" value="vWA-like"/>
    <property type="match status" value="1"/>
</dbReference>
<dbReference type="InterPro" id="IPR006164">
    <property type="entry name" value="DNA_bd_Ku70/Ku80"/>
</dbReference>
<evidence type="ECO:0000256" key="19">
    <source>
        <dbReference type="PIRNR" id="PIRNR016570"/>
    </source>
</evidence>
<keyword evidence="13 19" id="KW-0238">DNA-binding</keyword>
<dbReference type="GO" id="GO:0016887">
    <property type="term" value="F:ATP hydrolysis activity"/>
    <property type="evidence" value="ECO:0007669"/>
    <property type="project" value="RHEA"/>
</dbReference>
<accession>A0A2N3N321</accession>
<dbReference type="PIRSF" id="PIRSF016570">
    <property type="entry name" value="Ku80"/>
    <property type="match status" value="1"/>
</dbReference>
<evidence type="ECO:0000256" key="16">
    <source>
        <dbReference type="ARBA" id="ARBA00023242"/>
    </source>
</evidence>